<accession>A0A645G5C2</accession>
<protein>
    <submittedName>
        <fullName evidence="1">Uncharacterized protein</fullName>
    </submittedName>
</protein>
<evidence type="ECO:0000313" key="1">
    <source>
        <dbReference type="EMBL" id="MPN21845.1"/>
    </source>
</evidence>
<comment type="caution">
    <text evidence="1">The sequence shown here is derived from an EMBL/GenBank/DDBJ whole genome shotgun (WGS) entry which is preliminary data.</text>
</comment>
<reference evidence="1" key="1">
    <citation type="submission" date="2019-08" db="EMBL/GenBank/DDBJ databases">
        <authorList>
            <person name="Kucharzyk K."/>
            <person name="Murdoch R.W."/>
            <person name="Higgins S."/>
            <person name="Loffler F."/>
        </authorList>
    </citation>
    <scope>NUCLEOTIDE SEQUENCE</scope>
</reference>
<sequence length="78" mass="8952">MNIIHIIAVENRRLLTTLRVQPLVATTEPQHLLDPIGMMQFQKQRADHVVKSWTKPAASYNGRASFGRIKKKLRSRTS</sequence>
<dbReference type="EMBL" id="VSSQ01069920">
    <property type="protein sequence ID" value="MPN21845.1"/>
    <property type="molecule type" value="Genomic_DNA"/>
</dbReference>
<name>A0A645G5C2_9ZZZZ</name>
<proteinExistence type="predicted"/>
<dbReference type="AlphaFoldDB" id="A0A645G5C2"/>
<gene>
    <name evidence="1" type="ORF">SDC9_169227</name>
</gene>
<organism evidence="1">
    <name type="scientific">bioreactor metagenome</name>
    <dbReference type="NCBI Taxonomy" id="1076179"/>
    <lineage>
        <taxon>unclassified sequences</taxon>
        <taxon>metagenomes</taxon>
        <taxon>ecological metagenomes</taxon>
    </lineage>
</organism>